<feature type="repeat" description="TPR" evidence="5">
    <location>
        <begin position="229"/>
        <end position="262"/>
    </location>
</feature>
<dbReference type="FunCoup" id="A0A6J0B7Z2">
    <property type="interactions" value="19"/>
</dbReference>
<evidence type="ECO:0000256" key="2">
    <source>
        <dbReference type="ARBA" id="ARBA00022490"/>
    </source>
</evidence>
<comment type="subcellular location">
    <subcellularLocation>
        <location evidence="1">Cytoplasm</location>
    </subcellularLocation>
</comment>
<organism evidence="10">
    <name type="scientific">Neodiprion lecontei</name>
    <name type="common">Redheaded pine sawfly</name>
    <dbReference type="NCBI Taxonomy" id="441921"/>
    <lineage>
        <taxon>Eukaryota</taxon>
        <taxon>Metazoa</taxon>
        <taxon>Ecdysozoa</taxon>
        <taxon>Arthropoda</taxon>
        <taxon>Hexapoda</taxon>
        <taxon>Insecta</taxon>
        <taxon>Pterygota</taxon>
        <taxon>Neoptera</taxon>
        <taxon>Endopterygota</taxon>
        <taxon>Hymenoptera</taxon>
        <taxon>Tenthredinoidea</taxon>
        <taxon>Diprionidae</taxon>
        <taxon>Diprioninae</taxon>
        <taxon>Neodiprion</taxon>
    </lineage>
</organism>
<dbReference type="KEGG" id="nlo:107216917"/>
<feature type="region of interest" description="Disordered" evidence="7">
    <location>
        <begin position="413"/>
        <end position="467"/>
    </location>
</feature>
<evidence type="ECO:0000259" key="8">
    <source>
        <dbReference type="Pfam" id="PF13877"/>
    </source>
</evidence>
<evidence type="ECO:0000313" key="10">
    <source>
        <dbReference type="RefSeq" id="XP_015509738.2"/>
    </source>
</evidence>
<feature type="domain" description="RNA-polymerase II-associated protein 3-like C-terminal" evidence="8">
    <location>
        <begin position="577"/>
        <end position="669"/>
    </location>
</feature>
<proteinExistence type="predicted"/>
<dbReference type="Proteomes" id="UP000829291">
    <property type="component" value="Chromosome 4"/>
</dbReference>
<dbReference type="PANTHER" id="PTHR45984">
    <property type="entry name" value="RNA (RNA) POLYMERASE II ASSOCIATED PROTEIN HOMOLOG"/>
    <property type="match status" value="1"/>
</dbReference>
<protein>
    <submittedName>
        <fullName evidence="10">Sperm-associated antigen 1 isoform X1</fullName>
    </submittedName>
</protein>
<feature type="compositionally biased region" description="Basic and acidic residues" evidence="7">
    <location>
        <begin position="524"/>
        <end position="534"/>
    </location>
</feature>
<dbReference type="SMART" id="SM00028">
    <property type="entry name" value="TPR"/>
    <property type="match status" value="3"/>
</dbReference>
<feature type="region of interest" description="Disordered" evidence="7">
    <location>
        <begin position="114"/>
        <end position="157"/>
    </location>
</feature>
<dbReference type="AlphaFoldDB" id="A0A6J0B7Z2"/>
<dbReference type="GO" id="GO:0031072">
    <property type="term" value="F:heat shock protein binding"/>
    <property type="evidence" value="ECO:0007669"/>
    <property type="project" value="TreeGrafter"/>
</dbReference>
<dbReference type="Gene3D" id="1.25.40.10">
    <property type="entry name" value="Tetratricopeptide repeat domain"/>
    <property type="match status" value="1"/>
</dbReference>
<keyword evidence="4 5" id="KW-0802">TPR repeat</keyword>
<feature type="region of interest" description="Disordered" evidence="7">
    <location>
        <begin position="383"/>
        <end position="402"/>
    </location>
</feature>
<dbReference type="GO" id="GO:0005739">
    <property type="term" value="C:mitochondrion"/>
    <property type="evidence" value="ECO:0007669"/>
    <property type="project" value="TreeGrafter"/>
</dbReference>
<dbReference type="GO" id="GO:0006626">
    <property type="term" value="P:protein targeting to mitochondrion"/>
    <property type="evidence" value="ECO:0007669"/>
    <property type="project" value="TreeGrafter"/>
</dbReference>
<dbReference type="GeneID" id="107216917"/>
<dbReference type="GO" id="GO:0005829">
    <property type="term" value="C:cytosol"/>
    <property type="evidence" value="ECO:0007669"/>
    <property type="project" value="TreeGrafter"/>
</dbReference>
<dbReference type="SUPFAM" id="SSF48452">
    <property type="entry name" value="TPR-like"/>
    <property type="match status" value="1"/>
</dbReference>
<dbReference type="OrthoDB" id="2942533at2759"/>
<evidence type="ECO:0000256" key="5">
    <source>
        <dbReference type="PROSITE-ProRule" id="PRU00339"/>
    </source>
</evidence>
<dbReference type="PROSITE" id="PS50005">
    <property type="entry name" value="TPR"/>
    <property type="match status" value="1"/>
</dbReference>
<keyword evidence="3" id="KW-0677">Repeat</keyword>
<reference evidence="10" key="1">
    <citation type="submission" date="2025-08" db="UniProtKB">
        <authorList>
            <consortium name="RefSeq"/>
        </authorList>
    </citation>
    <scope>IDENTIFICATION</scope>
    <source>
        <tissue evidence="10">Thorax and Abdomen</tissue>
    </source>
</reference>
<keyword evidence="2" id="KW-0963">Cytoplasm</keyword>
<dbReference type="PANTHER" id="PTHR45984:SF1">
    <property type="entry name" value="SPAG1 AXONEMAL DYNEIN ASSEMBLY FACTOR"/>
    <property type="match status" value="1"/>
</dbReference>
<keyword evidence="9" id="KW-1185">Reference proteome</keyword>
<evidence type="ECO:0000256" key="1">
    <source>
        <dbReference type="ARBA" id="ARBA00004496"/>
    </source>
</evidence>
<dbReference type="InterPro" id="IPR019734">
    <property type="entry name" value="TPR_rpt"/>
</dbReference>
<name>A0A6J0B7Z2_NEOLC</name>
<dbReference type="RefSeq" id="XP_015509738.2">
    <property type="nucleotide sequence ID" value="XM_015654252.2"/>
</dbReference>
<evidence type="ECO:0000256" key="7">
    <source>
        <dbReference type="SAM" id="MobiDB-lite"/>
    </source>
</evidence>
<evidence type="ECO:0000256" key="6">
    <source>
        <dbReference type="SAM" id="Coils"/>
    </source>
</evidence>
<keyword evidence="6" id="KW-0175">Coiled coil</keyword>
<feature type="compositionally biased region" description="Basic and acidic residues" evidence="7">
    <location>
        <begin position="500"/>
        <end position="515"/>
    </location>
</feature>
<gene>
    <name evidence="10" type="primary">LOC107216917</name>
</gene>
<dbReference type="Pfam" id="PF13877">
    <property type="entry name" value="RPAP3_C"/>
    <property type="match status" value="1"/>
</dbReference>
<feature type="region of interest" description="Disordered" evidence="7">
    <location>
        <begin position="500"/>
        <end position="534"/>
    </location>
</feature>
<evidence type="ECO:0000256" key="3">
    <source>
        <dbReference type="ARBA" id="ARBA00022737"/>
    </source>
</evidence>
<evidence type="ECO:0000313" key="9">
    <source>
        <dbReference type="Proteomes" id="UP000829291"/>
    </source>
</evidence>
<evidence type="ECO:0000256" key="4">
    <source>
        <dbReference type="ARBA" id="ARBA00022803"/>
    </source>
</evidence>
<dbReference type="InterPro" id="IPR025986">
    <property type="entry name" value="RPAP3-like_C"/>
</dbReference>
<dbReference type="InParanoid" id="A0A6J0B7Z2"/>
<feature type="coiled-coil region" evidence="6">
    <location>
        <begin position="180"/>
        <end position="212"/>
    </location>
</feature>
<dbReference type="InterPro" id="IPR011990">
    <property type="entry name" value="TPR-like_helical_dom_sf"/>
</dbReference>
<feature type="compositionally biased region" description="Basic and acidic residues" evidence="7">
    <location>
        <begin position="114"/>
        <end position="123"/>
    </location>
</feature>
<accession>A0A6J0B7Z2</accession>
<dbReference type="InterPro" id="IPR051982">
    <property type="entry name" value="CiliaryAsmbly_MitoImport"/>
</dbReference>
<sequence length="704" mass="80210">MGKEEVDLVTVVKPDEKRSLLQKYDIPIEHLSYEYVTGCSNVKELERIVLILRSGEEGIFPDLINRAEECLAKISPKSRVLRVEEPVVTRAMLDPEDRRLIDDDMARWMSEMQGREKDLDEGKAFTATPLVPQPEIRQTPETRSAKRNSQSGAKRGKAKAIASCDYAGWDRFDADAEIDRIDLQDERMQVEAKNAQQRQREKHEEAKKFSKESIVNKLSLTATELGVLAEHEKNMGNEAYRVGDYEEALIRYNSSITINPSVNAYNNRAITNIKLRRYQEAVNDCNIVSSMEYNNVTALMRRALALEHLEKNSQALIDYQTILQLEPNNKLAIAAVNRLKKPSDSKKVRMKIEEEIIPAVISETKVAKNEELNNVTKERSTVKNAYDLPEEKKDSSPSSNGVQSEICFCDRAPGFSQSPKPPPHYKSSYCLPPPRRTPGSRPLAVRSAWENRKADTSGTKTGCPDAESPKLMIEELPGHNEYESTYSRPPAIAELTKSKGNGEKTVTRNGDEKGKKLQTHKNRDKLADKKPEECQKPREKILSPVSMTHKKVEVASKYEKPVFKEQEVVIKDLDSIESPYEFLRVWQSLKTDIDLSLHAKLLRSLAPEEFNVVVGNKLDGGMFTILLRCLERHFCKDREDVLLVYRYLKALAKLSRFSIVRSFMDSVDKKGTLTKNQKIFMDKLVKLGIQRRCTIWSNIKITFC</sequence>